<feature type="transmembrane region" description="Helical" evidence="10">
    <location>
        <begin position="71"/>
        <end position="88"/>
    </location>
</feature>
<evidence type="ECO:0000256" key="1">
    <source>
        <dbReference type="ARBA" id="ARBA00004651"/>
    </source>
</evidence>
<reference evidence="11" key="1">
    <citation type="journal article" date="2023" name="G3 (Bethesda)">
        <title>Whole genome assemblies of Zophobas morio and Tenebrio molitor.</title>
        <authorList>
            <person name="Kaur S."/>
            <person name="Stinson S.A."/>
            <person name="diCenzo G.C."/>
        </authorList>
    </citation>
    <scope>NUCLEOTIDE SEQUENCE</scope>
    <source>
        <strain evidence="11">QUZm001</strain>
    </source>
</reference>
<evidence type="ECO:0000256" key="4">
    <source>
        <dbReference type="ARBA" id="ARBA00022692"/>
    </source>
</evidence>
<feature type="transmembrane region" description="Helical" evidence="10">
    <location>
        <begin position="38"/>
        <end position="59"/>
    </location>
</feature>
<keyword evidence="8 10" id="KW-0675">Receptor</keyword>
<dbReference type="PANTHER" id="PTHR21137">
    <property type="entry name" value="ODORANT RECEPTOR"/>
    <property type="match status" value="1"/>
</dbReference>
<evidence type="ECO:0000256" key="9">
    <source>
        <dbReference type="ARBA" id="ARBA00023224"/>
    </source>
</evidence>
<dbReference type="PANTHER" id="PTHR21137:SF35">
    <property type="entry name" value="ODORANT RECEPTOR 19A-RELATED"/>
    <property type="match status" value="1"/>
</dbReference>
<keyword evidence="6 10" id="KW-1133">Transmembrane helix</keyword>
<keyword evidence="4 10" id="KW-0812">Transmembrane</keyword>
<dbReference type="EMBL" id="JALNTZ010000002">
    <property type="protein sequence ID" value="KAJ3664065.1"/>
    <property type="molecule type" value="Genomic_DNA"/>
</dbReference>
<evidence type="ECO:0000313" key="12">
    <source>
        <dbReference type="Proteomes" id="UP001168821"/>
    </source>
</evidence>
<evidence type="ECO:0000256" key="8">
    <source>
        <dbReference type="ARBA" id="ARBA00023170"/>
    </source>
</evidence>
<keyword evidence="3 10" id="KW-0716">Sensory transduction</keyword>
<evidence type="ECO:0000256" key="3">
    <source>
        <dbReference type="ARBA" id="ARBA00022606"/>
    </source>
</evidence>
<dbReference type="GO" id="GO:0007165">
    <property type="term" value="P:signal transduction"/>
    <property type="evidence" value="ECO:0007669"/>
    <property type="project" value="UniProtKB-KW"/>
</dbReference>
<comment type="caution">
    <text evidence="11">The sequence shown here is derived from an EMBL/GenBank/DDBJ whole genome shotgun (WGS) entry which is preliminary data.</text>
</comment>
<sequence length="396" mass="46946">MSRVKIQSGFINRNYRNDPYWLIRRIFIDFFRYKLIRFLVKLMLICSPVIIILETIILLEVFDAVFFIKYYMSYITGIFMWFTLYSIFQIKESVSTGVHDLRGWKIGSTGSTVEKLLRREIYYENLFLIVTVFLAVINGIAFTIPDENDKDFFLPFIVFERFFPIFERVLILGCRLNVVLITIIMTTPFNMIMYFCGHIRVQFTMFVVCLENLDYGYDNVDPLKSLYNDEYQKEVTRRLKFCIERHIRIYSVANRILRDLRHFIFIFSIIAVLYTIGILVYGATFPLSSPQRYLYVLSMVVCFIFIFLHMIWTGQATENVTSQMFEALKQTAWYCWNEKNKKIFLMFVLNGRKAFKLQFSQNVSVNYQLGVSILKSVFSAVTVLARLQNDYLLEGN</sequence>
<dbReference type="AlphaFoldDB" id="A0AA38IW55"/>
<proteinExistence type="inferred from homology"/>
<feature type="transmembrane region" description="Helical" evidence="10">
    <location>
        <begin position="125"/>
        <end position="145"/>
    </location>
</feature>
<comment type="caution">
    <text evidence="10">Lacks conserved residue(s) required for the propagation of feature annotation.</text>
</comment>
<feature type="transmembrane region" description="Helical" evidence="10">
    <location>
        <begin position="263"/>
        <end position="281"/>
    </location>
</feature>
<comment type="subcellular location">
    <subcellularLocation>
        <location evidence="1 10">Cell membrane</location>
        <topology evidence="1 10">Multi-pass membrane protein</topology>
    </subcellularLocation>
</comment>
<feature type="transmembrane region" description="Helical" evidence="10">
    <location>
        <begin position="293"/>
        <end position="312"/>
    </location>
</feature>
<comment type="similarity">
    <text evidence="10">Belongs to the insect chemoreceptor superfamily. Heteromeric odorant receptor channel (TC 1.A.69) family.</text>
</comment>
<accession>A0AA38IW55</accession>
<keyword evidence="7 10" id="KW-0472">Membrane</keyword>
<evidence type="ECO:0000256" key="7">
    <source>
        <dbReference type="ARBA" id="ARBA00023136"/>
    </source>
</evidence>
<dbReference type="GO" id="GO:0005886">
    <property type="term" value="C:plasma membrane"/>
    <property type="evidence" value="ECO:0007669"/>
    <property type="project" value="UniProtKB-SubCell"/>
</dbReference>
<keyword evidence="2" id="KW-1003">Cell membrane</keyword>
<name>A0AA38IW55_9CUCU</name>
<keyword evidence="9 10" id="KW-0807">Transducer</keyword>
<evidence type="ECO:0000313" key="11">
    <source>
        <dbReference type="EMBL" id="KAJ3664065.1"/>
    </source>
</evidence>
<dbReference type="GO" id="GO:0004984">
    <property type="term" value="F:olfactory receptor activity"/>
    <property type="evidence" value="ECO:0007669"/>
    <property type="project" value="InterPro"/>
</dbReference>
<organism evidence="11 12">
    <name type="scientific">Zophobas morio</name>
    <dbReference type="NCBI Taxonomy" id="2755281"/>
    <lineage>
        <taxon>Eukaryota</taxon>
        <taxon>Metazoa</taxon>
        <taxon>Ecdysozoa</taxon>
        <taxon>Arthropoda</taxon>
        <taxon>Hexapoda</taxon>
        <taxon>Insecta</taxon>
        <taxon>Pterygota</taxon>
        <taxon>Neoptera</taxon>
        <taxon>Endopterygota</taxon>
        <taxon>Coleoptera</taxon>
        <taxon>Polyphaga</taxon>
        <taxon>Cucujiformia</taxon>
        <taxon>Tenebrionidae</taxon>
        <taxon>Zophobas</taxon>
    </lineage>
</organism>
<evidence type="ECO:0000256" key="2">
    <source>
        <dbReference type="ARBA" id="ARBA00022475"/>
    </source>
</evidence>
<gene>
    <name evidence="11" type="ORF">Zmor_008269</name>
</gene>
<evidence type="ECO:0000256" key="5">
    <source>
        <dbReference type="ARBA" id="ARBA00022725"/>
    </source>
</evidence>
<evidence type="ECO:0000256" key="6">
    <source>
        <dbReference type="ARBA" id="ARBA00022989"/>
    </source>
</evidence>
<keyword evidence="5 10" id="KW-0552">Olfaction</keyword>
<dbReference type="GO" id="GO:0005549">
    <property type="term" value="F:odorant binding"/>
    <property type="evidence" value="ECO:0007669"/>
    <property type="project" value="InterPro"/>
</dbReference>
<dbReference type="Proteomes" id="UP001168821">
    <property type="component" value="Unassembled WGS sequence"/>
</dbReference>
<evidence type="ECO:0000256" key="10">
    <source>
        <dbReference type="RuleBase" id="RU351113"/>
    </source>
</evidence>
<keyword evidence="12" id="KW-1185">Reference proteome</keyword>
<protein>
    <recommendedName>
        <fullName evidence="10">Odorant receptor</fullName>
    </recommendedName>
</protein>
<dbReference type="InterPro" id="IPR004117">
    <property type="entry name" value="7tm6_olfct_rcpt"/>
</dbReference>